<feature type="transmembrane region" description="Helical" evidence="1">
    <location>
        <begin position="114"/>
        <end position="140"/>
    </location>
</feature>
<protein>
    <recommendedName>
        <fullName evidence="3">Transmembrane protein</fullName>
    </recommendedName>
</protein>
<feature type="transmembrane region" description="Helical" evidence="1">
    <location>
        <begin position="46"/>
        <end position="69"/>
    </location>
</feature>
<keyword evidence="2" id="KW-0614">Plasmid</keyword>
<keyword evidence="1" id="KW-1133">Transmembrane helix</keyword>
<dbReference type="AlphaFoldDB" id="V5YP03"/>
<proteinExistence type="predicted"/>
<geneLocation type="plasmid" evidence="2">
    <name>pM7012</name>
</geneLocation>
<reference evidence="2" key="1">
    <citation type="journal article" date="2014" name="Microbiology">
        <title>A 2,4-dichlorophenoxyacetic acid degradation plasmid pM7012 discloses distribution of an unclassified megaplasmid group across bacterial species.</title>
        <authorList>
            <person name="Sakai Y."/>
            <person name="Ogawa N."/>
            <person name="Shimomura Y."/>
            <person name="Fujii T."/>
        </authorList>
    </citation>
    <scope>NUCLEOTIDE SEQUENCE</scope>
    <source>
        <strain evidence="2">M701</strain>
    </source>
</reference>
<keyword evidence="1" id="KW-0812">Transmembrane</keyword>
<evidence type="ECO:0000256" key="1">
    <source>
        <dbReference type="SAM" id="Phobius"/>
    </source>
</evidence>
<accession>V5YP03</accession>
<evidence type="ECO:0000313" key="2">
    <source>
        <dbReference type="EMBL" id="BAO19033.1"/>
    </source>
</evidence>
<keyword evidence="1" id="KW-0472">Membrane</keyword>
<feature type="transmembrane region" description="Helical" evidence="1">
    <location>
        <begin position="147"/>
        <end position="164"/>
    </location>
</feature>
<evidence type="ECO:0008006" key="3">
    <source>
        <dbReference type="Google" id="ProtNLM"/>
    </source>
</evidence>
<feature type="transmembrane region" description="Helical" evidence="1">
    <location>
        <begin position="297"/>
        <end position="318"/>
    </location>
</feature>
<reference evidence="2" key="2">
    <citation type="submission" date="2024-06" db="EMBL/GenBank/DDBJ databases">
        <authorList>
            <person name="Sakai Y."/>
            <person name="Fujii T."/>
        </authorList>
    </citation>
    <scope>NUCLEOTIDE SEQUENCE</scope>
    <source>
        <strain evidence="2">M701</strain>
        <plasmid evidence="2">pM7012</plasmid>
    </source>
</reference>
<dbReference type="RefSeq" id="WP_023842576.1">
    <property type="nucleotide sequence ID" value="NC_022995.1"/>
</dbReference>
<organism evidence="2">
    <name type="scientific">Burkholderia sp. M701</name>
    <dbReference type="NCBI Taxonomy" id="326454"/>
    <lineage>
        <taxon>Bacteria</taxon>
        <taxon>Pseudomonadati</taxon>
        <taxon>Pseudomonadota</taxon>
        <taxon>Betaproteobacteria</taxon>
        <taxon>Burkholderiales</taxon>
        <taxon>Burkholderiaceae</taxon>
        <taxon>Burkholderia</taxon>
    </lineage>
</organism>
<sequence>MRPITLWFRRRAVASNVSDVGPPLTIGQQLTILSTRAKRLLKVGKIIFVAGGVLAALGSAFGVAGVLLAPSLTISSVTLPDALLFQLSDAAQAVSVTTTGVTGGGPFGAPVAAIMGWMAGSFGTTIALGALLIGLATALVRHTIMPAVTGIAVAVSISIMPGFLQSMTAASGSPMFSNSDAAYTRTEYRDSPRDAFQSLISDKKWDEALKTIADLKDHGGAAGQYVTAQIDILRSKIKDAEGPLHVVESSEKTLDTSGSSAKNLYAMDMTVFRKPQSARAKWYGRQADDLVALCNHVAGFFAQGVEVLIVGFLVFGGFGRSLRKRVERVRELALAHDIDLGEDLLPDLLPEEQSVDVRGEICASDVSVRV</sequence>
<dbReference type="EMBL" id="AB853026">
    <property type="protein sequence ID" value="BAO19033.1"/>
    <property type="molecule type" value="Genomic_DNA"/>
</dbReference>
<name>V5YP03_9BURK</name>